<dbReference type="PROSITE" id="PS00396">
    <property type="entry name" value="TOPO_IA_1"/>
    <property type="match status" value="1"/>
</dbReference>
<evidence type="ECO:0000256" key="3">
    <source>
        <dbReference type="ARBA" id="ARBA00022723"/>
    </source>
</evidence>
<dbReference type="AlphaFoldDB" id="A0A0X3AP78"/>
<evidence type="ECO:0000256" key="1">
    <source>
        <dbReference type="ARBA" id="ARBA00000213"/>
    </source>
</evidence>
<dbReference type="SUPFAM" id="SSF56712">
    <property type="entry name" value="Prokaryotic type I DNA topoisomerase"/>
    <property type="match status" value="1"/>
</dbReference>
<dbReference type="HAMAP" id="MF_00952">
    <property type="entry name" value="Topoisom_1_prok"/>
    <property type="match status" value="1"/>
</dbReference>
<evidence type="ECO:0000256" key="6">
    <source>
        <dbReference type="ARBA" id="ARBA00023125"/>
    </source>
</evidence>
<dbReference type="InterPro" id="IPR013825">
    <property type="entry name" value="Topo_IA_cen_sub2"/>
</dbReference>
<evidence type="ECO:0000259" key="10">
    <source>
        <dbReference type="PROSITE" id="PS52039"/>
    </source>
</evidence>
<feature type="site" description="Interaction with DNA" evidence="8">
    <location>
        <position position="299"/>
    </location>
</feature>
<evidence type="ECO:0000256" key="7">
    <source>
        <dbReference type="ARBA" id="ARBA00023235"/>
    </source>
</evidence>
<dbReference type="InterPro" id="IPR025589">
    <property type="entry name" value="Toprim_C_rpt"/>
</dbReference>
<dbReference type="InterPro" id="IPR000380">
    <property type="entry name" value="Topo_IA"/>
</dbReference>
<keyword evidence="3" id="KW-0479">Metal-binding</keyword>
<dbReference type="Pfam" id="PF13368">
    <property type="entry name" value="Toprim_C_rpt"/>
    <property type="match status" value="3"/>
</dbReference>
<dbReference type="GO" id="GO:0003677">
    <property type="term" value="F:DNA binding"/>
    <property type="evidence" value="ECO:0007669"/>
    <property type="project" value="UniProtKB-KW"/>
</dbReference>
<feature type="site" description="Interaction with DNA" evidence="8">
    <location>
        <position position="153"/>
    </location>
</feature>
<dbReference type="CDD" id="cd00186">
    <property type="entry name" value="TOP1Ac"/>
    <property type="match status" value="1"/>
</dbReference>
<dbReference type="InterPro" id="IPR013497">
    <property type="entry name" value="Topo_IA_cen"/>
</dbReference>
<dbReference type="CDD" id="cd03363">
    <property type="entry name" value="TOPRIM_TopoIA_TopoI"/>
    <property type="match status" value="1"/>
</dbReference>
<dbReference type="SMART" id="SM00437">
    <property type="entry name" value="TOP1Ac"/>
    <property type="match status" value="1"/>
</dbReference>
<dbReference type="Proteomes" id="UP000182761">
    <property type="component" value="Unassembled WGS sequence"/>
</dbReference>
<dbReference type="SMART" id="SM00436">
    <property type="entry name" value="TOP1Bc"/>
    <property type="match status" value="1"/>
</dbReference>
<protein>
    <recommendedName>
        <fullName evidence="8">DNA topoisomerase 1</fullName>
        <ecNumber evidence="8">5.6.2.1</ecNumber>
    </recommendedName>
    <alternativeName>
        <fullName evidence="8">DNA topoisomerase I</fullName>
    </alternativeName>
</protein>
<evidence type="ECO:0000313" key="12">
    <source>
        <dbReference type="Proteomes" id="UP000182761"/>
    </source>
</evidence>
<dbReference type="InterPro" id="IPR023406">
    <property type="entry name" value="Topo_IA_AS"/>
</dbReference>
<gene>
    <name evidence="8" type="primary">topA</name>
    <name evidence="11" type="ORF">Ga0061079_11323</name>
</gene>
<feature type="domain" description="Topo IA-type catalytic" evidence="10">
    <location>
        <begin position="143"/>
        <end position="589"/>
    </location>
</feature>
<dbReference type="InterPro" id="IPR003601">
    <property type="entry name" value="Topo_IA_2"/>
</dbReference>
<reference evidence="11 12" key="1">
    <citation type="submission" date="2016-01" db="EMBL/GenBank/DDBJ databases">
        <authorList>
            <person name="McClelland M."/>
            <person name="Jain A."/>
            <person name="Saraogi P."/>
            <person name="Mendelson R."/>
            <person name="Westerman R."/>
            <person name="SanMiguel P."/>
            <person name="Csonka L."/>
        </authorList>
    </citation>
    <scope>NUCLEOTIDE SEQUENCE [LARGE SCALE GENOMIC DNA]</scope>
    <source>
        <strain evidence="11 12">R-53146</strain>
    </source>
</reference>
<dbReference type="InterPro" id="IPR005733">
    <property type="entry name" value="TopoI_bac-type"/>
</dbReference>
<feature type="site" description="Interaction with DNA" evidence="8">
    <location>
        <position position="48"/>
    </location>
</feature>
<feature type="site" description="Interaction with DNA" evidence="8">
    <location>
        <position position="157"/>
    </location>
</feature>
<keyword evidence="6 8" id="KW-0238">DNA-binding</keyword>
<evidence type="ECO:0000256" key="5">
    <source>
        <dbReference type="ARBA" id="ARBA00023029"/>
    </source>
</evidence>
<comment type="function">
    <text evidence="8">Releases the supercoiling and torsional tension of DNA, which is introduced during the DNA replication and transcription, by transiently cleaving and rejoining one strand of the DNA duplex. Introduces a single-strand break via transesterification at a target site in duplex DNA. The scissile phosphodiester is attacked by the catalytic tyrosine of the enzyme, resulting in the formation of a DNA-(5'-phosphotyrosyl)-enzyme intermediate and the expulsion of a 3'-OH DNA strand. The free DNA strand then undergoes passage around the unbroken strand, thus removing DNA supercoils. Finally, in the religation step, the DNA 3'-OH attacks the covalent intermediate to expel the active-site tyrosine and restore the DNA phosphodiester backbone.</text>
</comment>
<dbReference type="GO" id="GO:0003917">
    <property type="term" value="F:DNA topoisomerase type I (single strand cut, ATP-independent) activity"/>
    <property type="evidence" value="ECO:0007669"/>
    <property type="project" value="UniProtKB-UniRule"/>
</dbReference>
<evidence type="ECO:0000256" key="4">
    <source>
        <dbReference type="ARBA" id="ARBA00022842"/>
    </source>
</evidence>
<organism evidence="11 12">
    <name type="scientific">Apibacter mensalis</name>
    <dbReference type="NCBI Taxonomy" id="1586267"/>
    <lineage>
        <taxon>Bacteria</taxon>
        <taxon>Pseudomonadati</taxon>
        <taxon>Bacteroidota</taxon>
        <taxon>Flavobacteriia</taxon>
        <taxon>Flavobacteriales</taxon>
        <taxon>Weeksellaceae</taxon>
        <taxon>Apibacter</taxon>
    </lineage>
</organism>
<feature type="region of interest" description="Interaction with DNA" evidence="8">
    <location>
        <begin position="177"/>
        <end position="182"/>
    </location>
</feature>
<dbReference type="STRING" id="1586267.GCA_001418685_01816"/>
<dbReference type="InterPro" id="IPR034149">
    <property type="entry name" value="TOPRIM_TopoI"/>
</dbReference>
<keyword evidence="12" id="KW-1185">Reference proteome</keyword>
<feature type="site" description="Interaction with DNA" evidence="8">
    <location>
        <position position="154"/>
    </location>
</feature>
<dbReference type="SMART" id="SM00493">
    <property type="entry name" value="TOPRIM"/>
    <property type="match status" value="1"/>
</dbReference>
<feature type="site" description="Interaction with DNA" evidence="8">
    <location>
        <position position="169"/>
    </location>
</feature>
<dbReference type="PANTHER" id="PTHR42785">
    <property type="entry name" value="DNA TOPOISOMERASE, TYPE IA, CORE"/>
    <property type="match status" value="1"/>
</dbReference>
<dbReference type="PANTHER" id="PTHR42785:SF1">
    <property type="entry name" value="DNA TOPOISOMERASE"/>
    <property type="match status" value="1"/>
</dbReference>
<dbReference type="InterPro" id="IPR023405">
    <property type="entry name" value="Topo_IA_core_domain"/>
</dbReference>
<sequence>MNYNIGKKFLISQKNFSMNLVIVESPAKAKTIKKFLGNDFEVESSYGHITDLAKKDMGINMKTLEPIYQVSADKKEIVKKLKSLAKKADTVWLASDEDREGEAIAWHLFNELNLKSENTKRIVFHEITKNAIQKAIQNPRNIDINLVNAQQARRVLDRLVGFEMSPILWSKIKAGLSAGRVQSVAVRLICEREEKIEKFIPIPTYKVEAVFYNKSNNLLKSKLNTDFEDYSQALDFIQRAKGKTFTISNVETRPSKRSPSAPFTTSTLQQEASKLGFSVSRTMMLAQQLYELGYITYMRTDSVNLSEEALHSAKDVIIKQFGNEYLNTRQYTTKNKSAQEAHEAIRPTNLSIQEAGADDSQKKLYHLIWRRTLASQMADAKLERTIIDISNPHLKEKFVTKGEVIVFDGFLKVYQIQKEEDSADEDNNEGLLPVVEKGEEVQLSQIIGEEKFSRPAARYNEASLVKKLEELGIGRPSTYAPTISTIQKRQYVEIRDLDPNQREVKKILLKDNTIKEFVEVENYGADRRKLMPTDIGLVVNEFLTEHFPTILDYGFTAKVEEDFDNIAGGNENWKEMLTGFYDDFHPHVEEVKETAERATGERLLGQDPKSGKNIYARIGRFGPMIQMGETEDEEKPKFAGLMKGQHINSITLEEALKLFELPKYLGDYEDKKVEVNTGRFGPYVKHNSKFFSLKPKEGDEISTITLERAIELIEDKREADRNKFIKSFETEDPIIEILNGRWGPYIKQGKENYKIPKDTEADKLTLEEVKKLISESLNKTKSKTKTKKK</sequence>
<feature type="active site" description="O-(5'-phospho-DNA)-tyrosine intermediate" evidence="8">
    <location>
        <position position="297"/>
    </location>
</feature>
<dbReference type="PROSITE" id="PS52039">
    <property type="entry name" value="TOPO_IA_2"/>
    <property type="match status" value="1"/>
</dbReference>
<dbReference type="GO" id="GO:0006265">
    <property type="term" value="P:DNA topological change"/>
    <property type="evidence" value="ECO:0007669"/>
    <property type="project" value="UniProtKB-UniRule"/>
</dbReference>
<keyword evidence="5 8" id="KW-0799">Topoisomerase</keyword>
<dbReference type="NCBIfam" id="TIGR01051">
    <property type="entry name" value="topA_bact"/>
    <property type="match status" value="1"/>
</dbReference>
<dbReference type="InterPro" id="IPR028612">
    <property type="entry name" value="Topoisom_1_IA"/>
</dbReference>
<comment type="catalytic activity">
    <reaction evidence="1 8">
        <text>ATP-independent breakage of single-stranded DNA, followed by passage and rejoining.</text>
        <dbReference type="EC" id="5.6.2.1"/>
    </reaction>
</comment>
<feature type="site" description="Interaction with DNA" evidence="8">
    <location>
        <position position="489"/>
    </location>
</feature>
<dbReference type="Gene3D" id="1.10.290.10">
    <property type="entry name" value="Topoisomerase I, domain 4"/>
    <property type="match status" value="1"/>
</dbReference>
<dbReference type="InterPro" id="IPR006171">
    <property type="entry name" value="TOPRIM_dom"/>
</dbReference>
<dbReference type="InterPro" id="IPR013826">
    <property type="entry name" value="Topo_IA_cen_sub3"/>
</dbReference>
<comment type="caution">
    <text evidence="8">Lacks conserved residue(s) required for the propagation of feature annotation.</text>
</comment>
<evidence type="ECO:0000313" key="11">
    <source>
        <dbReference type="EMBL" id="CVK16949.1"/>
    </source>
</evidence>
<keyword evidence="7 8" id="KW-0413">Isomerase</keyword>
<dbReference type="Gene3D" id="3.40.50.140">
    <property type="match status" value="1"/>
</dbReference>
<dbReference type="Pfam" id="PF01131">
    <property type="entry name" value="Topoisom_bac"/>
    <property type="match status" value="1"/>
</dbReference>
<dbReference type="GO" id="GO:0046872">
    <property type="term" value="F:metal ion binding"/>
    <property type="evidence" value="ECO:0007669"/>
    <property type="project" value="UniProtKB-KW"/>
</dbReference>
<evidence type="ECO:0000256" key="8">
    <source>
        <dbReference type="HAMAP-Rule" id="MF_00952"/>
    </source>
</evidence>
<dbReference type="InterPro" id="IPR013824">
    <property type="entry name" value="Topo_IA_cen_sub1"/>
</dbReference>
<name>A0A0X3AP78_9FLAO</name>
<dbReference type="PROSITE" id="PS50880">
    <property type="entry name" value="TOPRIM"/>
    <property type="match status" value="1"/>
</dbReference>
<dbReference type="InterPro" id="IPR003602">
    <property type="entry name" value="Topo_IA_DNA-bd_dom"/>
</dbReference>
<dbReference type="Gene3D" id="1.10.460.10">
    <property type="entry name" value="Topoisomerase I, domain 2"/>
    <property type="match status" value="1"/>
</dbReference>
<accession>A0A0X3AP78</accession>
<proteinExistence type="inferred from homology"/>
<keyword evidence="4" id="KW-0460">Magnesium</keyword>
<evidence type="ECO:0000259" key="9">
    <source>
        <dbReference type="PROSITE" id="PS50880"/>
    </source>
</evidence>
<evidence type="ECO:0000256" key="2">
    <source>
        <dbReference type="ARBA" id="ARBA00009446"/>
    </source>
</evidence>
<comment type="subunit">
    <text evidence="8">Monomer.</text>
</comment>
<dbReference type="EMBL" id="FCOR01000013">
    <property type="protein sequence ID" value="CVK16949.1"/>
    <property type="molecule type" value="Genomic_DNA"/>
</dbReference>
<dbReference type="PRINTS" id="PR00417">
    <property type="entry name" value="PRTPISMRASEI"/>
</dbReference>
<dbReference type="Gene3D" id="2.70.20.10">
    <property type="entry name" value="Topoisomerase I, domain 3"/>
    <property type="match status" value="1"/>
</dbReference>
<dbReference type="EC" id="5.6.2.1" evidence="8"/>
<dbReference type="Pfam" id="PF01751">
    <property type="entry name" value="Toprim"/>
    <property type="match status" value="1"/>
</dbReference>
<feature type="domain" description="Toprim" evidence="9">
    <location>
        <begin position="18"/>
        <end position="127"/>
    </location>
</feature>
<comment type="similarity">
    <text evidence="2 8">Belongs to the type IA topoisomerase family.</text>
</comment>